<dbReference type="AlphaFoldDB" id="A0A2K3UZQ8"/>
<dbReference type="OrthoDB" id="65354at2"/>
<protein>
    <submittedName>
        <fullName evidence="1">Uncharacterized protein</fullName>
    </submittedName>
</protein>
<sequence>MALLGLSLGVTGLGVTALAAQALRISVNGKVVPGAVVTIGGQNYVPVSALAAAGFRVGTSGGTLSISTGSGTGAAPASPATTPGGSTPLTALEGCLGQTLFNGVWRVKFSNLRLVPDGSVARWSIDLEVRNGTARMMTGADGMLMADSGHLAFITADGTPMNWGITDELNGQKFTFTQLPPSGIWRGTLTTADGNAARAERRPTKLLWRLDPGEGGDFARKLPWGVKDPSFRIDLTCTKP</sequence>
<accession>A0A2K3UZQ8</accession>
<comment type="caution">
    <text evidence="1">The sequence shown here is derived from an EMBL/GenBank/DDBJ whole genome shotgun (WGS) entry which is preliminary data.</text>
</comment>
<name>A0A2K3UZQ8_9DEIO</name>
<dbReference type="EMBL" id="PPPD01000001">
    <property type="protein sequence ID" value="PNY82019.1"/>
    <property type="molecule type" value="Genomic_DNA"/>
</dbReference>
<organism evidence="1 2">
    <name type="scientific">Deinococcus koreensis</name>
    <dbReference type="NCBI Taxonomy" id="2054903"/>
    <lineage>
        <taxon>Bacteria</taxon>
        <taxon>Thermotogati</taxon>
        <taxon>Deinococcota</taxon>
        <taxon>Deinococci</taxon>
        <taxon>Deinococcales</taxon>
        <taxon>Deinococcaceae</taxon>
        <taxon>Deinococcus</taxon>
    </lineage>
</organism>
<evidence type="ECO:0000313" key="1">
    <source>
        <dbReference type="EMBL" id="PNY82019.1"/>
    </source>
</evidence>
<reference evidence="1 2" key="1">
    <citation type="submission" date="2018-01" db="EMBL/GenBank/DDBJ databases">
        <title>Deinococcus koreensis sp. nov., a radiation-resistant bacterium isolated from river water.</title>
        <authorList>
            <person name="Choi A."/>
        </authorList>
    </citation>
    <scope>NUCLEOTIDE SEQUENCE [LARGE SCALE GENOMIC DNA]</scope>
    <source>
        <strain evidence="1 2">SJW1-2</strain>
    </source>
</reference>
<dbReference type="Proteomes" id="UP000236379">
    <property type="component" value="Unassembled WGS sequence"/>
</dbReference>
<keyword evidence="2" id="KW-1185">Reference proteome</keyword>
<gene>
    <name evidence="1" type="ORF">CVO96_12155</name>
</gene>
<evidence type="ECO:0000313" key="2">
    <source>
        <dbReference type="Proteomes" id="UP000236379"/>
    </source>
</evidence>
<proteinExistence type="predicted"/>
<dbReference type="RefSeq" id="WP_103312458.1">
    <property type="nucleotide sequence ID" value="NZ_PPPD01000001.1"/>
</dbReference>